<geneLocation type="chloroplast" evidence="2"/>
<dbReference type="AlphaFoldDB" id="A0A8E6L336"/>
<evidence type="ECO:0000313" key="2">
    <source>
        <dbReference type="EMBL" id="QVQ56713.1"/>
    </source>
</evidence>
<keyword evidence="1" id="KW-1133">Transmembrane helix</keyword>
<gene>
    <name evidence="2" type="primary">ycf80</name>
</gene>
<accession>A0A8E6L336</accession>
<reference evidence="2" key="1">
    <citation type="submission" date="2021-03" db="EMBL/GenBank/DDBJ databases">
        <title>Transfer of the hemiparasitic marine red alga Erythrocystis saccata (Rhodomelaceae, Rhodophyta) to the tribe Streblocladieae inferred from organellar genome analysis.</title>
        <authorList>
            <person name="Hughey J.R."/>
        </authorList>
    </citation>
    <scope>NUCLEOTIDE SEQUENCE</scope>
</reference>
<sequence>MFNYYLYLILMILSNFVLFLIYNKNQCADFLLQQKNQITHNIVLTNRSIKMNQILIATSNQYFQKPLESYYLSHSYDKLVSRNLWQKLINEYIQETVFLSSVNKFNIHYVNKLKSMGLSVYDSSQYRIFLNKFSKDLIHGRVNISHKNYNDFLINELDNKSNSSVKYTWIKLLNLDRLNLMKFKNIFFNIFNQNLVPLVNNSLPLFILVNNNNEIIMSESVDQLVKFSNRFNFYRMLNFELFNNKKNYTCLLFVNHDDALEYRNHIYYKNRKSTRLLDIKIIPSNINLYNKLKQVYIHKVDFRLIPDLKEISTLLNKYSKYRNVSFQINQKYGYKFFQGQPLYQIQSFRIKNTNKVISDSKQLYFFKNIKKYSNLNTYFLNYDTALNVWKQMLKENVDTKLSSSPQILVSNLESFIQTKHDESLTFLPSIENYVSIKKYIKLNSKSHNIFTYTLSNQRIYIKTLCYRIFWSLTSRHPHDL</sequence>
<keyword evidence="1" id="KW-0472">Membrane</keyword>
<feature type="transmembrane region" description="Helical" evidence="1">
    <location>
        <begin position="5"/>
        <end position="22"/>
    </location>
</feature>
<keyword evidence="2" id="KW-0934">Plastid</keyword>
<organism evidence="2">
    <name type="scientific">Erythrocystis saccata</name>
    <dbReference type="NCBI Taxonomy" id="2822695"/>
    <lineage>
        <taxon>Eukaryota</taxon>
        <taxon>Rhodophyta</taxon>
        <taxon>Florideophyceae</taxon>
        <taxon>Rhodymeniophycidae</taxon>
        <taxon>Ceramiales</taxon>
        <taxon>Rhodomelaceae</taxon>
        <taxon>Erythrocystis</taxon>
    </lineage>
</organism>
<dbReference type="EMBL" id="MW810349">
    <property type="protein sequence ID" value="QVQ56713.1"/>
    <property type="molecule type" value="Genomic_DNA"/>
</dbReference>
<protein>
    <submittedName>
        <fullName evidence="2">Uncharacterized protein</fullName>
    </submittedName>
</protein>
<name>A0A8E6L336_9FLOR</name>
<keyword evidence="2" id="KW-0150">Chloroplast</keyword>
<proteinExistence type="predicted"/>
<evidence type="ECO:0000256" key="1">
    <source>
        <dbReference type="SAM" id="Phobius"/>
    </source>
</evidence>
<keyword evidence="1" id="KW-0812">Transmembrane</keyword>